<keyword evidence="1" id="KW-0812">Transmembrane</keyword>
<feature type="transmembrane region" description="Helical" evidence="1">
    <location>
        <begin position="61"/>
        <end position="83"/>
    </location>
</feature>
<name>A0ABU9C8M1_9BURK</name>
<feature type="transmembrane region" description="Helical" evidence="1">
    <location>
        <begin position="144"/>
        <end position="164"/>
    </location>
</feature>
<evidence type="ECO:0000259" key="2">
    <source>
        <dbReference type="Pfam" id="PF02517"/>
    </source>
</evidence>
<proteinExistence type="predicted"/>
<feature type="transmembrane region" description="Helical" evidence="1">
    <location>
        <begin position="103"/>
        <end position="123"/>
    </location>
</feature>
<sequence length="225" mass="24087">MIGLGLLFAAMRAVGTLGPAGWRALLPLSFVLMVITPWVLLSKDGRAQIGLKAPSRPLINYGWALVLGISAATACFLLGVALFGTTADNWFASYQRAMNTTGFSLPMLHLAFTLPAALFSPIGEEIFFRGVLQRTLEMRLSERASTAWECGAFGVVHLCHHGLFWGATGLSIHMMSGAMWVGLMAATAWEFAVIRKRSGSVFPAVVAHAGFNVAMNVGVFGVLRG</sequence>
<feature type="transmembrane region" description="Helical" evidence="1">
    <location>
        <begin position="25"/>
        <end position="41"/>
    </location>
</feature>
<accession>A0ABU9C8M1</accession>
<evidence type="ECO:0000313" key="3">
    <source>
        <dbReference type="EMBL" id="MEK8048235.1"/>
    </source>
</evidence>
<keyword evidence="1" id="KW-0472">Membrane</keyword>
<dbReference type="EMBL" id="JBBUTI010000015">
    <property type="protein sequence ID" value="MEK8048235.1"/>
    <property type="molecule type" value="Genomic_DNA"/>
</dbReference>
<dbReference type="Pfam" id="PF02517">
    <property type="entry name" value="Rce1-like"/>
    <property type="match status" value="1"/>
</dbReference>
<organism evidence="3 4">
    <name type="scientific">Ideonella margarita</name>
    <dbReference type="NCBI Taxonomy" id="2984191"/>
    <lineage>
        <taxon>Bacteria</taxon>
        <taxon>Pseudomonadati</taxon>
        <taxon>Pseudomonadota</taxon>
        <taxon>Betaproteobacteria</taxon>
        <taxon>Burkholderiales</taxon>
        <taxon>Sphaerotilaceae</taxon>
        <taxon>Ideonella</taxon>
    </lineage>
</organism>
<keyword evidence="1" id="KW-1133">Transmembrane helix</keyword>
<feature type="domain" description="CAAX prenyl protease 2/Lysostaphin resistance protein A-like" evidence="2">
    <location>
        <begin position="110"/>
        <end position="213"/>
    </location>
</feature>
<feature type="transmembrane region" description="Helical" evidence="1">
    <location>
        <begin position="170"/>
        <end position="189"/>
    </location>
</feature>
<comment type="caution">
    <text evidence="3">The sequence shown here is derived from an EMBL/GenBank/DDBJ whole genome shotgun (WGS) entry which is preliminary data.</text>
</comment>
<dbReference type="Proteomes" id="UP001379945">
    <property type="component" value="Unassembled WGS sequence"/>
</dbReference>
<dbReference type="InterPro" id="IPR003675">
    <property type="entry name" value="Rce1/LyrA-like_dom"/>
</dbReference>
<dbReference type="GO" id="GO:0016787">
    <property type="term" value="F:hydrolase activity"/>
    <property type="evidence" value="ECO:0007669"/>
    <property type="project" value="UniProtKB-KW"/>
</dbReference>
<keyword evidence="3" id="KW-0378">Hydrolase</keyword>
<feature type="transmembrane region" description="Helical" evidence="1">
    <location>
        <begin position="201"/>
        <end position="223"/>
    </location>
</feature>
<keyword evidence="4" id="KW-1185">Reference proteome</keyword>
<evidence type="ECO:0000256" key="1">
    <source>
        <dbReference type="SAM" id="Phobius"/>
    </source>
</evidence>
<dbReference type="EC" id="3.4.-.-" evidence="3"/>
<dbReference type="RefSeq" id="WP_341400549.1">
    <property type="nucleotide sequence ID" value="NZ_JBBUTI010000015.1"/>
</dbReference>
<protein>
    <submittedName>
        <fullName evidence="3">CPBP family intramembrane glutamic endopeptidase</fullName>
        <ecNumber evidence="3">3.4.-.-</ecNumber>
    </submittedName>
</protein>
<gene>
    <name evidence="3" type="ORF">AACH00_17920</name>
</gene>
<reference evidence="3 4" key="1">
    <citation type="submission" date="2024-04" db="EMBL/GenBank/DDBJ databases">
        <title>Novel species of the genus Ideonella isolated from streams.</title>
        <authorList>
            <person name="Lu H."/>
        </authorList>
    </citation>
    <scope>NUCLEOTIDE SEQUENCE [LARGE SCALE GENOMIC DNA]</scope>
    <source>
        <strain evidence="3 4">LYT19W</strain>
    </source>
</reference>
<evidence type="ECO:0000313" key="4">
    <source>
        <dbReference type="Proteomes" id="UP001379945"/>
    </source>
</evidence>